<dbReference type="InterPro" id="IPR027417">
    <property type="entry name" value="P-loop_NTPase"/>
</dbReference>
<organism evidence="2 3">
    <name type="scientific">Litoribacter ruber</name>
    <dbReference type="NCBI Taxonomy" id="702568"/>
    <lineage>
        <taxon>Bacteria</taxon>
        <taxon>Pseudomonadati</taxon>
        <taxon>Bacteroidota</taxon>
        <taxon>Cytophagia</taxon>
        <taxon>Cytophagales</taxon>
        <taxon>Cyclobacteriaceae</taxon>
        <taxon>Litoribacter</taxon>
    </lineage>
</organism>
<accession>A0AAP2G0S9</accession>
<evidence type="ECO:0000259" key="1">
    <source>
        <dbReference type="Pfam" id="PF09848"/>
    </source>
</evidence>
<dbReference type="Proteomes" id="UP001319104">
    <property type="component" value="Unassembled WGS sequence"/>
</dbReference>
<sequence length="657" mass="74837">MNRAYYSSSIKNFLSQGNEEVFGIIASNNPFSTDPSQAFAWKEEITVLKHILEGLNGEIFFEYDIPRMGKRIDVLTIIDHVLFILEFKVGEKKFSRNSIDQALDYAVDLKSFHETSHNCIIAPILIATENTGAPLSDYHFKREGILSIVKANRHNLDFHISGILSFASGKPILIDAWKKGRYSPTPTLIESARKLYVDHTVDNIQRNDAAGESLKQTTNSVLEIIESTKRKKEKAICFVTGVPGAGKTLVGLKVATEQLKRDKKSNSVFLSGNGPLVSVLIEALARDKFSREKEIGNKVKKSDIQREVKSFIQNVHHFRDECLKDPEPPFDHVAIFDEAQRAWDLQQTANFMARKKNRPNFSFSEPEFLISCIDRHQDWGVVICLVGGGQEINTGEAGISEWVASLNRSFPEWKVYASNNLNGTEYGAGLPLAQLQKRKNLKLNNGLHLKVSMRSFRAENLSELVQALLDLEISEAKANYKRLESKYPIVLTRNLKQAKDWVRNKALGTERFGIMVSSQAQRLKPYAIDVKSPINPVHWFLNEKEDIRSSYFLEDVATEFQVQGLELDWACVAWDADFRYAENGWSTHSFKGNKWQRISKEERKVYIKNAYRVLLTRARRGMVIFVPEGDLNDHTRPPSYYDETFEYLKSIGFPVLS</sequence>
<name>A0AAP2G0S9_9BACT</name>
<comment type="caution">
    <text evidence="2">The sequence shown here is derived from an EMBL/GenBank/DDBJ whole genome shotgun (WGS) entry which is preliminary data.</text>
</comment>
<dbReference type="EMBL" id="JAHCMY010000001">
    <property type="protein sequence ID" value="MBS9522862.1"/>
    <property type="molecule type" value="Genomic_DNA"/>
</dbReference>
<dbReference type="Gene3D" id="3.40.50.300">
    <property type="entry name" value="P-loop containing nucleotide triphosphate hydrolases"/>
    <property type="match status" value="1"/>
</dbReference>
<gene>
    <name evidence="2" type="ORF">KI659_02425</name>
</gene>
<dbReference type="SUPFAM" id="SSF52540">
    <property type="entry name" value="P-loop containing nucleoside triphosphate hydrolases"/>
    <property type="match status" value="2"/>
</dbReference>
<dbReference type="InterPro" id="IPR018647">
    <property type="entry name" value="SLFN_3-like_DNA/RNA_helicase"/>
</dbReference>
<protein>
    <submittedName>
        <fullName evidence="2">DUF2075 domain-containing protein</fullName>
    </submittedName>
</protein>
<dbReference type="Pfam" id="PF09848">
    <property type="entry name" value="SLFN-g3_helicase"/>
    <property type="match status" value="1"/>
</dbReference>
<dbReference type="AlphaFoldDB" id="A0AAP2G0S9"/>
<reference evidence="2 3" key="1">
    <citation type="submission" date="2021-05" db="EMBL/GenBank/DDBJ databases">
        <authorList>
            <person name="Zhang Z.D."/>
            <person name="Osman G."/>
        </authorList>
    </citation>
    <scope>NUCLEOTIDE SEQUENCE [LARGE SCALE GENOMIC DNA]</scope>
    <source>
        <strain evidence="2 3">KCTC 32217</strain>
    </source>
</reference>
<feature type="domain" description="Schlafen group 3-like DNA/RNA helicase" evidence="1">
    <location>
        <begin position="234"/>
        <end position="627"/>
    </location>
</feature>
<evidence type="ECO:0000313" key="2">
    <source>
        <dbReference type="EMBL" id="MBS9522862.1"/>
    </source>
</evidence>
<proteinExistence type="predicted"/>
<keyword evidence="3" id="KW-1185">Reference proteome</keyword>
<dbReference type="RefSeq" id="WP_213943742.1">
    <property type="nucleotide sequence ID" value="NZ_JAHCMY010000001.1"/>
</dbReference>
<evidence type="ECO:0000313" key="3">
    <source>
        <dbReference type="Proteomes" id="UP001319104"/>
    </source>
</evidence>